<feature type="transmembrane region" description="Helical" evidence="2">
    <location>
        <begin position="253"/>
        <end position="277"/>
    </location>
</feature>
<evidence type="ECO:0000313" key="3">
    <source>
        <dbReference type="EMBL" id="PWW23630.1"/>
    </source>
</evidence>
<name>A0A317QPR1_9ACTN</name>
<dbReference type="AlphaFoldDB" id="A0A317QPR1"/>
<dbReference type="InterPro" id="IPR016566">
    <property type="entry name" value="UCP010219"/>
</dbReference>
<feature type="region of interest" description="Disordered" evidence="1">
    <location>
        <begin position="188"/>
        <end position="214"/>
    </location>
</feature>
<dbReference type="RefSeq" id="WP_245900089.1">
    <property type="nucleotide sequence ID" value="NZ_QGTX01000001.1"/>
</dbReference>
<comment type="caution">
    <text evidence="3">The sequence shown here is derived from an EMBL/GenBank/DDBJ whole genome shotgun (WGS) entry which is preliminary data.</text>
</comment>
<keyword evidence="4" id="KW-1185">Reference proteome</keyword>
<evidence type="ECO:0000313" key="4">
    <source>
        <dbReference type="Proteomes" id="UP000246661"/>
    </source>
</evidence>
<feature type="transmembrane region" description="Helical" evidence="2">
    <location>
        <begin position="223"/>
        <end position="241"/>
    </location>
</feature>
<feature type="compositionally biased region" description="Basic and acidic residues" evidence="1">
    <location>
        <begin position="204"/>
        <end position="214"/>
    </location>
</feature>
<keyword evidence="2" id="KW-0472">Membrane</keyword>
<evidence type="ECO:0000256" key="2">
    <source>
        <dbReference type="SAM" id="Phobius"/>
    </source>
</evidence>
<sequence length="292" mass="31050">MIPAADDDGRRDPGGRDAGETAPQQEHGTTSDGAGDGGRGLTLDRHLVLEQLGGWRGMVDATLPTVAFIVANSIGGLRTGIWAAIGAAVLVLLFRLVRRESPQQAFSGLFGVAVAVAIAAASGQARNYYVPGIIRNAVIGVVLLGSVPLRWPLVGVLAEFLAPSHLGSMAAHTVPGLRRRVDSARARLHHQPPPDPVQAAPGERPADPEPERHWRDDPRVVRAYGWLTVVWALTFLLRVAVQTPLYLADEDDLLGVASLVLGLPVTAAALALTLWVVSRLHRHRVATEADGE</sequence>
<dbReference type="Proteomes" id="UP000246661">
    <property type="component" value="Unassembled WGS sequence"/>
</dbReference>
<keyword evidence="2" id="KW-1133">Transmembrane helix</keyword>
<feature type="transmembrane region" description="Helical" evidence="2">
    <location>
        <begin position="106"/>
        <end position="125"/>
    </location>
</feature>
<feature type="transmembrane region" description="Helical" evidence="2">
    <location>
        <begin position="66"/>
        <end position="94"/>
    </location>
</feature>
<dbReference type="EMBL" id="QGTX01000001">
    <property type="protein sequence ID" value="PWW23630.1"/>
    <property type="molecule type" value="Genomic_DNA"/>
</dbReference>
<feature type="compositionally biased region" description="Basic and acidic residues" evidence="1">
    <location>
        <begin position="7"/>
        <end position="19"/>
    </location>
</feature>
<gene>
    <name evidence="3" type="ORF">JD79_02805</name>
</gene>
<protein>
    <submittedName>
        <fullName evidence="3">Uncharacterized protein DUF3159</fullName>
    </submittedName>
</protein>
<accession>A0A317QPR1</accession>
<feature type="compositionally biased region" description="Polar residues" evidence="1">
    <location>
        <begin position="22"/>
        <end position="32"/>
    </location>
</feature>
<feature type="region of interest" description="Disordered" evidence="1">
    <location>
        <begin position="1"/>
        <end position="37"/>
    </location>
</feature>
<evidence type="ECO:0000256" key="1">
    <source>
        <dbReference type="SAM" id="MobiDB-lite"/>
    </source>
</evidence>
<proteinExistence type="predicted"/>
<reference evidence="4" key="1">
    <citation type="submission" date="2018-05" db="EMBL/GenBank/DDBJ databases">
        <authorList>
            <person name="Klenk H.-P."/>
            <person name="Huntemann M."/>
            <person name="Clum A."/>
            <person name="Pillay M."/>
            <person name="Palaniappan K."/>
            <person name="Varghese N."/>
            <person name="Mikhailova N."/>
            <person name="Stamatis D."/>
            <person name="Reddy T."/>
            <person name="Daum C."/>
            <person name="Shapiro N."/>
            <person name="Ivanova N."/>
            <person name="Kyrpides N."/>
            <person name="Woyke T."/>
        </authorList>
    </citation>
    <scope>NUCLEOTIDE SEQUENCE [LARGE SCALE GENOMIC DNA]</scope>
    <source>
        <strain evidence="4">DSM 45417</strain>
    </source>
</reference>
<organism evidence="3 4">
    <name type="scientific">Geodermatophilus normandii</name>
    <dbReference type="NCBI Taxonomy" id="1137989"/>
    <lineage>
        <taxon>Bacteria</taxon>
        <taxon>Bacillati</taxon>
        <taxon>Actinomycetota</taxon>
        <taxon>Actinomycetes</taxon>
        <taxon>Geodermatophilales</taxon>
        <taxon>Geodermatophilaceae</taxon>
        <taxon>Geodermatophilus</taxon>
    </lineage>
</organism>
<keyword evidence="2" id="KW-0812">Transmembrane</keyword>
<feature type="transmembrane region" description="Helical" evidence="2">
    <location>
        <begin position="137"/>
        <end position="162"/>
    </location>
</feature>
<dbReference type="Pfam" id="PF11361">
    <property type="entry name" value="DUF3159"/>
    <property type="match status" value="2"/>
</dbReference>